<comment type="caution">
    <text evidence="1">The sequence shown here is derived from an EMBL/GenBank/DDBJ whole genome shotgun (WGS) entry which is preliminary data.</text>
</comment>
<gene>
    <name evidence="1" type="ORF">IFO66_08940</name>
</gene>
<dbReference type="RefSeq" id="WP_192024822.1">
    <property type="nucleotide sequence ID" value="NZ_JACYTN010000004.1"/>
</dbReference>
<evidence type="ECO:0000313" key="1">
    <source>
        <dbReference type="EMBL" id="MBD8498439.1"/>
    </source>
</evidence>
<organism evidence="1 2">
    <name type="scientific">Paenibacillus arenosi</name>
    <dbReference type="NCBI Taxonomy" id="2774142"/>
    <lineage>
        <taxon>Bacteria</taxon>
        <taxon>Bacillati</taxon>
        <taxon>Bacillota</taxon>
        <taxon>Bacilli</taxon>
        <taxon>Bacillales</taxon>
        <taxon>Paenibacillaceae</taxon>
        <taxon>Paenibacillus</taxon>
    </lineage>
</organism>
<keyword evidence="2" id="KW-1185">Reference proteome</keyword>
<evidence type="ECO:0000313" key="2">
    <source>
        <dbReference type="Proteomes" id="UP000634529"/>
    </source>
</evidence>
<dbReference type="Proteomes" id="UP000634529">
    <property type="component" value="Unassembled WGS sequence"/>
</dbReference>
<proteinExistence type="predicted"/>
<accession>A0ABR9AXS3</accession>
<reference evidence="1 2" key="1">
    <citation type="submission" date="2020-09" db="EMBL/GenBank/DDBJ databases">
        <title>Paenibacillus sp. CAU 1523 isolated from sand of Haeundae Beach.</title>
        <authorList>
            <person name="Kim W."/>
        </authorList>
    </citation>
    <scope>NUCLEOTIDE SEQUENCE [LARGE SCALE GENOMIC DNA]</scope>
    <source>
        <strain evidence="1 2">CAU 1523</strain>
    </source>
</reference>
<protein>
    <submittedName>
        <fullName evidence="1">Uncharacterized protein</fullName>
    </submittedName>
</protein>
<name>A0ABR9AXS3_9BACL</name>
<sequence>MTYETIVALKPLLLRIYQLIKKLDDSEQNVDESLLEKEIKTILEQQDRGTLIFIKTVTLVGRHERGYVYTNYKNDDGSSFEQVIKIKISDSPEQLIQKYGKYLIYDKKEDIINLLVRKWIQPSFIEGMQILKLT</sequence>
<dbReference type="EMBL" id="JACYTN010000004">
    <property type="protein sequence ID" value="MBD8498439.1"/>
    <property type="molecule type" value="Genomic_DNA"/>
</dbReference>